<evidence type="ECO:0000313" key="2">
    <source>
        <dbReference type="Proteomes" id="UP000494252"/>
    </source>
</evidence>
<organism evidence="1 2">
    <name type="scientific">Paraburkholderia fynbosensis</name>
    <dbReference type="NCBI Taxonomy" id="1200993"/>
    <lineage>
        <taxon>Bacteria</taxon>
        <taxon>Pseudomonadati</taxon>
        <taxon>Pseudomonadota</taxon>
        <taxon>Betaproteobacteria</taxon>
        <taxon>Burkholderiales</taxon>
        <taxon>Burkholderiaceae</taxon>
        <taxon>Paraburkholderia</taxon>
    </lineage>
</organism>
<dbReference type="EMBL" id="CADIKI010000003">
    <property type="protein sequence ID" value="CAB3782117.1"/>
    <property type="molecule type" value="Genomic_DNA"/>
</dbReference>
<proteinExistence type="predicted"/>
<dbReference type="Pfam" id="PF04957">
    <property type="entry name" value="RMF"/>
    <property type="match status" value="1"/>
</dbReference>
<name>A0A6J5FN83_9BURK</name>
<dbReference type="NCBIfam" id="NF041886">
    <property type="entry name" value="Rmf_CrpP_fam"/>
    <property type="match status" value="1"/>
</dbReference>
<gene>
    <name evidence="1" type="ORF">LMG27177_01170</name>
</gene>
<keyword evidence="2" id="KW-1185">Reference proteome</keyword>
<reference evidence="1 2" key="1">
    <citation type="submission" date="2020-04" db="EMBL/GenBank/DDBJ databases">
        <authorList>
            <person name="De Canck E."/>
        </authorList>
    </citation>
    <scope>NUCLEOTIDE SEQUENCE [LARGE SCALE GENOMIC DNA]</scope>
    <source>
        <strain evidence="1 2">LMG 27177</strain>
    </source>
</reference>
<dbReference type="Proteomes" id="UP000494252">
    <property type="component" value="Unassembled WGS sequence"/>
</dbReference>
<dbReference type="AlphaFoldDB" id="A0A6J5FN83"/>
<protein>
    <submittedName>
        <fullName evidence="1">Uncharacterized protein</fullName>
    </submittedName>
</protein>
<sequence>MKPGMLSRDEIDQLMQEGAEAFECGMDRETCPYPITSAQFATWLRGFQNAAFGARQLSNPRSM</sequence>
<dbReference type="InterPro" id="IPR007040">
    <property type="entry name" value="Ribosome_modulation_factor"/>
</dbReference>
<dbReference type="RefSeq" id="WP_175158516.1">
    <property type="nucleotide sequence ID" value="NZ_CADIKI010000003.1"/>
</dbReference>
<accession>A0A6J5FN83</accession>
<evidence type="ECO:0000313" key="1">
    <source>
        <dbReference type="EMBL" id="CAB3782117.1"/>
    </source>
</evidence>